<comment type="subcellular location">
    <subcellularLocation>
        <location evidence="1">Membrane</location>
        <topology evidence="1">Multi-pass membrane protein</topology>
    </subcellularLocation>
</comment>
<keyword evidence="2 5" id="KW-0812">Transmembrane</keyword>
<evidence type="ECO:0000256" key="1">
    <source>
        <dbReference type="ARBA" id="ARBA00004141"/>
    </source>
</evidence>
<reference evidence="6 7" key="1">
    <citation type="journal article" date="2013" name="Genome Announc.">
        <title>Draft Genome Sequence of Sphingobium lactosutens Strain DS20T, Isolated from a Hexachlorocyclohexane Dumpsite.</title>
        <authorList>
            <person name="Kumar R."/>
            <person name="Dwivedi V."/>
            <person name="Negi V."/>
            <person name="Khurana J.P."/>
            <person name="Lal R."/>
        </authorList>
    </citation>
    <scope>NUCLEOTIDE SEQUENCE [LARGE SCALE GENOMIC DNA]</scope>
    <source>
        <strain evidence="6 7">DS20</strain>
    </source>
</reference>
<organism evidence="6 7">
    <name type="scientific">Sphingobium lactosutens DS20</name>
    <dbReference type="NCBI Taxonomy" id="1331060"/>
    <lineage>
        <taxon>Bacteria</taxon>
        <taxon>Pseudomonadati</taxon>
        <taxon>Pseudomonadota</taxon>
        <taxon>Alphaproteobacteria</taxon>
        <taxon>Sphingomonadales</taxon>
        <taxon>Sphingomonadaceae</taxon>
        <taxon>Sphingobium</taxon>
    </lineage>
</organism>
<keyword evidence="7" id="KW-1185">Reference proteome</keyword>
<feature type="transmembrane region" description="Helical" evidence="5">
    <location>
        <begin position="82"/>
        <end position="108"/>
    </location>
</feature>
<feature type="transmembrane region" description="Helical" evidence="5">
    <location>
        <begin position="57"/>
        <end position="76"/>
    </location>
</feature>
<evidence type="ECO:0000313" key="7">
    <source>
        <dbReference type="Proteomes" id="UP000015531"/>
    </source>
</evidence>
<dbReference type="Proteomes" id="UP000015531">
    <property type="component" value="Unassembled WGS sequence"/>
</dbReference>
<comment type="caution">
    <text evidence="6">The sequence shown here is derived from an EMBL/GenBank/DDBJ whole genome shotgun (WGS) entry which is preliminary data.</text>
</comment>
<protein>
    <submittedName>
        <fullName evidence="6">Protein involved in cysteine biosynthesis</fullName>
    </submittedName>
</protein>
<keyword evidence="4 5" id="KW-0472">Membrane</keyword>
<gene>
    <name evidence="6" type="ORF">RLDS_12770</name>
</gene>
<dbReference type="EMBL" id="ATDP01000090">
    <property type="protein sequence ID" value="EQB14605.1"/>
    <property type="molecule type" value="Genomic_DNA"/>
</dbReference>
<evidence type="ECO:0000256" key="4">
    <source>
        <dbReference type="ARBA" id="ARBA00023136"/>
    </source>
</evidence>
<evidence type="ECO:0000256" key="5">
    <source>
        <dbReference type="SAM" id="Phobius"/>
    </source>
</evidence>
<accession>T0IRY7</accession>
<dbReference type="InterPro" id="IPR059112">
    <property type="entry name" value="CysZ/EI24"/>
</dbReference>
<proteinExistence type="predicted"/>
<feature type="transmembrane region" description="Helical" evidence="5">
    <location>
        <begin position="213"/>
        <end position="245"/>
    </location>
</feature>
<dbReference type="AlphaFoldDB" id="T0IRY7"/>
<evidence type="ECO:0000256" key="3">
    <source>
        <dbReference type="ARBA" id="ARBA00022989"/>
    </source>
</evidence>
<keyword evidence="3 5" id="KW-1133">Transmembrane helix</keyword>
<feature type="transmembrane region" description="Helical" evidence="5">
    <location>
        <begin position="162"/>
        <end position="188"/>
    </location>
</feature>
<evidence type="ECO:0000256" key="2">
    <source>
        <dbReference type="ARBA" id="ARBA00022692"/>
    </source>
</evidence>
<name>T0IRY7_9SPHN</name>
<sequence>MLVIKLRRLYRAGGAGATALIDGGAGQADSRPMILIAALRAIPSIFQRATLGLMAKTLALTLLLFALLAAMLWGGFHAARLALGWGGGGLAEASATAIAMVAAGWLLFRATAMAVMGLFADDIVAAVERADYPQVAARPVGWGRSARLAVASLARAIGWNMLALPAYIALLVTGVGTIGLFLALNAYLLGRDMADMVEPRHPALPPIPRGSRWLMGLVSALLFLVPLVNLLAPIFSAAMAVHMLLGRKTR</sequence>
<dbReference type="eggNOG" id="COG2981">
    <property type="taxonomic scope" value="Bacteria"/>
</dbReference>
<dbReference type="PATRIC" id="fig|1331060.3.peg.2423"/>
<dbReference type="Pfam" id="PF07264">
    <property type="entry name" value="EI24"/>
    <property type="match status" value="1"/>
</dbReference>
<evidence type="ECO:0000313" key="6">
    <source>
        <dbReference type="EMBL" id="EQB14605.1"/>
    </source>
</evidence>